<evidence type="ECO:0000313" key="5">
    <source>
        <dbReference type="Proteomes" id="UP000290848"/>
    </source>
</evidence>
<dbReference type="InterPro" id="IPR006860">
    <property type="entry name" value="FecR"/>
</dbReference>
<evidence type="ECO:0000259" key="3">
    <source>
        <dbReference type="Pfam" id="PF16344"/>
    </source>
</evidence>
<evidence type="ECO:0000259" key="2">
    <source>
        <dbReference type="Pfam" id="PF04773"/>
    </source>
</evidence>
<keyword evidence="1" id="KW-1133">Transmembrane helix</keyword>
<dbReference type="Pfam" id="PF16344">
    <property type="entry name" value="FecR_C"/>
    <property type="match status" value="1"/>
</dbReference>
<dbReference type="Proteomes" id="UP000290848">
    <property type="component" value="Unassembled WGS sequence"/>
</dbReference>
<dbReference type="Gene3D" id="2.60.120.1440">
    <property type="match status" value="1"/>
</dbReference>
<dbReference type="EMBL" id="RXOC01000007">
    <property type="protein sequence ID" value="RXF69340.1"/>
    <property type="molecule type" value="Genomic_DNA"/>
</dbReference>
<dbReference type="InterPro" id="IPR012373">
    <property type="entry name" value="Ferrdict_sens_TM"/>
</dbReference>
<proteinExistence type="predicted"/>
<dbReference type="GO" id="GO:0016989">
    <property type="term" value="F:sigma factor antagonist activity"/>
    <property type="evidence" value="ECO:0007669"/>
    <property type="project" value="TreeGrafter"/>
</dbReference>
<dbReference type="Gene3D" id="3.55.50.30">
    <property type="match status" value="1"/>
</dbReference>
<name>A0A4Q0M878_9SPHI</name>
<protein>
    <submittedName>
        <fullName evidence="4">FecR family protein</fullName>
    </submittedName>
</protein>
<gene>
    <name evidence="4" type="ORF">EKH83_11670</name>
</gene>
<comment type="caution">
    <text evidence="4">The sequence shown here is derived from an EMBL/GenBank/DDBJ whole genome shotgun (WGS) entry which is preliminary data.</text>
</comment>
<feature type="domain" description="Protein FecR C-terminal" evidence="3">
    <location>
        <begin position="318"/>
        <end position="384"/>
    </location>
</feature>
<keyword evidence="1" id="KW-0472">Membrane</keyword>
<dbReference type="PANTHER" id="PTHR30273:SF2">
    <property type="entry name" value="PROTEIN FECR"/>
    <property type="match status" value="1"/>
</dbReference>
<accession>A0A4Q0M878</accession>
<dbReference type="AlphaFoldDB" id="A0A4Q0M878"/>
<keyword evidence="1" id="KW-0812">Transmembrane</keyword>
<evidence type="ECO:0000313" key="4">
    <source>
        <dbReference type="EMBL" id="RXF69340.1"/>
    </source>
</evidence>
<organism evidence="4 5">
    <name type="scientific">Arcticibacter tournemirensis</name>
    <dbReference type="NCBI Taxonomy" id="699437"/>
    <lineage>
        <taxon>Bacteria</taxon>
        <taxon>Pseudomonadati</taxon>
        <taxon>Bacteroidota</taxon>
        <taxon>Sphingobacteriia</taxon>
        <taxon>Sphingobacteriales</taxon>
        <taxon>Sphingobacteriaceae</taxon>
        <taxon>Arcticibacter</taxon>
    </lineage>
</organism>
<dbReference type="Pfam" id="PF04773">
    <property type="entry name" value="FecR"/>
    <property type="match status" value="1"/>
</dbReference>
<evidence type="ECO:0000256" key="1">
    <source>
        <dbReference type="SAM" id="Phobius"/>
    </source>
</evidence>
<dbReference type="InterPro" id="IPR032508">
    <property type="entry name" value="FecR_C"/>
</dbReference>
<reference evidence="4 5" key="1">
    <citation type="submission" date="2018-12" db="EMBL/GenBank/DDBJ databases">
        <title>The Draft Genome Sequence of the Soil Bacterium Pedobacter tournemirensis R1.</title>
        <authorList>
            <person name="He J."/>
        </authorList>
    </citation>
    <scope>NUCLEOTIDE SEQUENCE [LARGE SCALE GENOMIC DNA]</scope>
    <source>
        <strain evidence="4 5">R1</strain>
    </source>
</reference>
<sequence length="387" mass="43043">MSERMEENYYRQLVRRYLDRKASNDELEVFAHLMKQGKLDAYLAECMDEDAGLTEADLLLVKKSSRIIPLWLRYSVAATVLLVLSVTAYFFIAKEGRGAGFVAFKKDIAPGDNRAVLTLANGRTIILDTAGQGTLAHEGGAVIRKTRNGQVVYDLSAASADFNTGYNTISTPKGGQYEVVLPDGSHVWLNASSSIRFPATFTEKERRVEITGEAYFEVAKLLKTKNLRSAASQGERVPFIVEAEGQKVEVLGTHFNINAYKNEEAIRTTLLEGSVKVSKAKEAVLINPGEQAQVNPGGTISVVPANTESAVAWKNGMFSYKREDLRSVMRQIERWYDVDVQYEGKIPRTLFTGKVHRNVSLSQALEIISYLDVRFEIDGRTVIVKSE</sequence>
<feature type="transmembrane region" description="Helical" evidence="1">
    <location>
        <begin position="71"/>
        <end position="92"/>
    </location>
</feature>
<dbReference type="PANTHER" id="PTHR30273">
    <property type="entry name" value="PERIPLASMIC SIGNAL SENSOR AND SIGMA FACTOR ACTIVATOR FECR-RELATED"/>
    <property type="match status" value="1"/>
</dbReference>
<feature type="domain" description="FecR protein" evidence="2">
    <location>
        <begin position="168"/>
        <end position="276"/>
    </location>
</feature>